<feature type="chain" id="PRO_5015196072" description="DUF4189 domain-containing protein" evidence="1">
    <location>
        <begin position="22"/>
        <end position="271"/>
    </location>
</feature>
<keyword evidence="3" id="KW-1185">Reference proteome</keyword>
<dbReference type="EMBL" id="PYGJ01000009">
    <property type="protein sequence ID" value="PSL18627.1"/>
    <property type="molecule type" value="Genomic_DNA"/>
</dbReference>
<evidence type="ECO:0008006" key="4">
    <source>
        <dbReference type="Google" id="ProtNLM"/>
    </source>
</evidence>
<proteinExistence type="predicted"/>
<dbReference type="Proteomes" id="UP000240418">
    <property type="component" value="Unassembled WGS sequence"/>
</dbReference>
<feature type="signal peptide" evidence="1">
    <location>
        <begin position="1"/>
        <end position="21"/>
    </location>
</feature>
<dbReference type="PROSITE" id="PS51257">
    <property type="entry name" value="PROKAR_LIPOPROTEIN"/>
    <property type="match status" value="1"/>
</dbReference>
<evidence type="ECO:0000256" key="1">
    <source>
        <dbReference type="SAM" id="SignalP"/>
    </source>
</evidence>
<dbReference type="RefSeq" id="WP_106609006.1">
    <property type="nucleotide sequence ID" value="NZ_PYGJ01000009.1"/>
</dbReference>
<organism evidence="2 3">
    <name type="scientific">Shimia abyssi</name>
    <dbReference type="NCBI Taxonomy" id="1662395"/>
    <lineage>
        <taxon>Bacteria</taxon>
        <taxon>Pseudomonadati</taxon>
        <taxon>Pseudomonadota</taxon>
        <taxon>Alphaproteobacteria</taxon>
        <taxon>Rhodobacterales</taxon>
        <taxon>Roseobacteraceae</taxon>
    </lineage>
</organism>
<comment type="caution">
    <text evidence="2">The sequence shown here is derived from an EMBL/GenBank/DDBJ whole genome shotgun (WGS) entry which is preliminary data.</text>
</comment>
<evidence type="ECO:0000313" key="2">
    <source>
        <dbReference type="EMBL" id="PSL18627.1"/>
    </source>
</evidence>
<sequence length="271" mass="29505">MKTVFSFAIALVLACAPVAFAKDAQGIWTVVLTNKQSAEFQEQKSQKKHTGFAVSPDGAWGRSHGFASKDKAAARAMSFCRSFMRKGQRDCILFAVDGTIVAPAVVKTKTVTALYKPINAKTAPAVFGYAPGAFKGNKDAAKAAYNAFEKNPALRNSMARDANLERLLTNRTLMTKTSRPFLLWFSPNGGEQNGVANSGILVSYFKSWIATPDGLVCLFDARWDNGNPIGNRCLYIDSIENGQVRFTWASSINKKRKAMLLAGDARFAAAR</sequence>
<accession>A0A2P8FA70</accession>
<dbReference type="OrthoDB" id="7864583at2"/>
<name>A0A2P8FA70_9RHOB</name>
<reference evidence="2 3" key="1">
    <citation type="submission" date="2018-03" db="EMBL/GenBank/DDBJ databases">
        <title>Genomic Encyclopedia of Archaeal and Bacterial Type Strains, Phase II (KMG-II): from individual species to whole genera.</title>
        <authorList>
            <person name="Goeker M."/>
        </authorList>
    </citation>
    <scope>NUCLEOTIDE SEQUENCE [LARGE SCALE GENOMIC DNA]</scope>
    <source>
        <strain evidence="2 3">DSM 100673</strain>
    </source>
</reference>
<keyword evidence="1" id="KW-0732">Signal</keyword>
<dbReference type="AlphaFoldDB" id="A0A2P8FA70"/>
<protein>
    <recommendedName>
        <fullName evidence="4">DUF4189 domain-containing protein</fullName>
    </recommendedName>
</protein>
<evidence type="ECO:0000313" key="3">
    <source>
        <dbReference type="Proteomes" id="UP000240418"/>
    </source>
</evidence>
<gene>
    <name evidence="2" type="ORF">CLV88_10912</name>
</gene>